<feature type="transmembrane region" description="Helical" evidence="10">
    <location>
        <begin position="113"/>
        <end position="131"/>
    </location>
</feature>
<dbReference type="InterPro" id="IPR036259">
    <property type="entry name" value="MFS_trans_sf"/>
</dbReference>
<evidence type="ECO:0000256" key="2">
    <source>
        <dbReference type="ARBA" id="ARBA00022448"/>
    </source>
</evidence>
<accession>A0A2Y8J302</accession>
<keyword evidence="5" id="KW-0571">Peptide transport</keyword>
<dbReference type="InterPro" id="IPR000109">
    <property type="entry name" value="POT_fam"/>
</dbReference>
<feature type="transmembrane region" description="Helical" evidence="10">
    <location>
        <begin position="21"/>
        <end position="40"/>
    </location>
</feature>
<keyword evidence="4 9" id="KW-0812">Transmembrane</keyword>
<evidence type="ECO:0000256" key="7">
    <source>
        <dbReference type="ARBA" id="ARBA00022989"/>
    </source>
</evidence>
<feature type="transmembrane region" description="Helical" evidence="10">
    <location>
        <begin position="90"/>
        <end position="107"/>
    </location>
</feature>
<evidence type="ECO:0000256" key="10">
    <source>
        <dbReference type="SAM" id="Phobius"/>
    </source>
</evidence>
<dbReference type="InterPro" id="IPR005279">
    <property type="entry name" value="Dipep/tripep_permease"/>
</dbReference>
<dbReference type="PROSITE" id="PS01023">
    <property type="entry name" value="PTR2_2"/>
    <property type="match status" value="1"/>
</dbReference>
<keyword evidence="3" id="KW-1003">Cell membrane</keyword>
<keyword evidence="8 10" id="KW-0472">Membrane</keyword>
<protein>
    <submittedName>
        <fullName evidence="11">Tripeptide transporter permease</fullName>
    </submittedName>
</protein>
<evidence type="ECO:0000256" key="4">
    <source>
        <dbReference type="ARBA" id="ARBA00022692"/>
    </source>
</evidence>
<dbReference type="InterPro" id="IPR018456">
    <property type="entry name" value="PTR2_symporter_CS"/>
</dbReference>
<dbReference type="NCBIfam" id="TIGR00924">
    <property type="entry name" value="yjdL_sub1_fam"/>
    <property type="match status" value="1"/>
</dbReference>
<feature type="transmembrane region" description="Helical" evidence="10">
    <location>
        <begin position="179"/>
        <end position="199"/>
    </location>
</feature>
<proteinExistence type="inferred from homology"/>
<dbReference type="NCBIfam" id="NF007137">
    <property type="entry name" value="PRK09584.1"/>
    <property type="match status" value="1"/>
</dbReference>
<feature type="transmembrane region" description="Helical" evidence="10">
    <location>
        <begin position="220"/>
        <end position="239"/>
    </location>
</feature>
<dbReference type="InterPro" id="IPR050171">
    <property type="entry name" value="MFS_Transporters"/>
</dbReference>
<name>A0A2Y8J302_ECOLX</name>
<reference evidence="11 12" key="1">
    <citation type="submission" date="2018-06" db="EMBL/GenBank/DDBJ databases">
        <authorList>
            <consortium name="Pathogen Informatics"/>
            <person name="Doyle S."/>
        </authorList>
    </citation>
    <scope>NUCLEOTIDE SEQUENCE [LARGE SCALE GENOMIC DNA]</scope>
    <source>
        <strain evidence="11 12">VREC0535</strain>
    </source>
</reference>
<evidence type="ECO:0000256" key="6">
    <source>
        <dbReference type="ARBA" id="ARBA00022927"/>
    </source>
</evidence>
<evidence type="ECO:0000313" key="11">
    <source>
        <dbReference type="EMBL" id="SQP81126.1"/>
    </source>
</evidence>
<dbReference type="PANTHER" id="PTHR23517:SF15">
    <property type="entry name" value="PROTON-DEPENDENT OLIGOPEPTIDE FAMILY TRANSPORT PROTEIN"/>
    <property type="match status" value="1"/>
</dbReference>
<feature type="transmembrane region" description="Helical" evidence="10">
    <location>
        <begin position="152"/>
        <end position="173"/>
    </location>
</feature>
<keyword evidence="2 9" id="KW-0813">Transport</keyword>
<evidence type="ECO:0000256" key="5">
    <source>
        <dbReference type="ARBA" id="ARBA00022856"/>
    </source>
</evidence>
<feature type="transmembrane region" description="Helical" evidence="10">
    <location>
        <begin position="245"/>
        <end position="264"/>
    </location>
</feature>
<dbReference type="SUPFAM" id="SSF103473">
    <property type="entry name" value="MFS general substrate transporter"/>
    <property type="match status" value="1"/>
</dbReference>
<dbReference type="GO" id="GO:0035443">
    <property type="term" value="P:tripeptide transmembrane transport"/>
    <property type="evidence" value="ECO:0007669"/>
    <property type="project" value="UniProtKB-ARBA"/>
</dbReference>
<evidence type="ECO:0000256" key="3">
    <source>
        <dbReference type="ARBA" id="ARBA00022475"/>
    </source>
</evidence>
<keyword evidence="6" id="KW-0653">Protein transport</keyword>
<dbReference type="Pfam" id="PF00854">
    <property type="entry name" value="PTR2"/>
    <property type="match status" value="1"/>
</dbReference>
<gene>
    <name evidence="11" type="primary">tppB_1</name>
    <name evidence="11" type="ORF">SAMEA3752557_01311</name>
</gene>
<comment type="similarity">
    <text evidence="9">Belongs to the major facilitator superfamily. Proton-dependent oligopeptide transporter (POT/PTR) (TC 2.A.17) family.</text>
</comment>
<dbReference type="Gene3D" id="1.20.1250.20">
    <property type="entry name" value="MFS general substrate transporter like domains"/>
    <property type="match status" value="1"/>
</dbReference>
<dbReference type="GO" id="GO:0015333">
    <property type="term" value="F:peptide:proton symporter activity"/>
    <property type="evidence" value="ECO:0007669"/>
    <property type="project" value="UniProtKB-ARBA"/>
</dbReference>
<dbReference type="GO" id="GO:0071916">
    <property type="term" value="F:dipeptide transmembrane transporter activity"/>
    <property type="evidence" value="ECO:0007669"/>
    <property type="project" value="UniProtKB-ARBA"/>
</dbReference>
<dbReference type="GO" id="GO:0015031">
    <property type="term" value="P:protein transport"/>
    <property type="evidence" value="ECO:0007669"/>
    <property type="project" value="UniProtKB-KW"/>
</dbReference>
<evidence type="ECO:0000256" key="1">
    <source>
        <dbReference type="ARBA" id="ARBA00004651"/>
    </source>
</evidence>
<sequence>MSTANQKPTESVSLNAFKQPKAFYLIFSIELWERFGYYGLQGIMAVYLVKQLGMSEADSITLFSSFSALVYGLVAIGGWLGDKVLGTKRVIMLGAIVLAIGYALVAWSGHDAGIVYMGMAAIAVGNGLFKANPSSLLSTCYEKNDPRLDGAFTMYYMSVNIGSFFSMIATPWLAAKYGWSVAFALSVVGLLITIVNFAFCQRWVKQYGSKPDFEPINYRNLLLTIIGVVALIAIATWLLHNQEVARMALGVVAFGIVVIFGKEAFAMKGAARRKMIVAFILMLEAIIFFVLYSQMPTSLNFFAIRNVEHSILGLAVEPEQYQALNPFWIIIGSPILAAIYNKMGDTLPMPTKFAIGMAICKNTRP</sequence>
<evidence type="ECO:0000256" key="8">
    <source>
        <dbReference type="ARBA" id="ARBA00023136"/>
    </source>
</evidence>
<dbReference type="GO" id="GO:0005886">
    <property type="term" value="C:plasma membrane"/>
    <property type="evidence" value="ECO:0007669"/>
    <property type="project" value="UniProtKB-SubCell"/>
</dbReference>
<dbReference type="GO" id="GO:0042937">
    <property type="term" value="F:tripeptide transmembrane transporter activity"/>
    <property type="evidence" value="ECO:0007669"/>
    <property type="project" value="UniProtKB-ARBA"/>
</dbReference>
<feature type="transmembrane region" description="Helical" evidence="10">
    <location>
        <begin position="276"/>
        <end position="295"/>
    </location>
</feature>
<organism evidence="11 12">
    <name type="scientific">Escherichia coli</name>
    <dbReference type="NCBI Taxonomy" id="562"/>
    <lineage>
        <taxon>Bacteria</taxon>
        <taxon>Pseudomonadati</taxon>
        <taxon>Pseudomonadota</taxon>
        <taxon>Gammaproteobacteria</taxon>
        <taxon>Enterobacterales</taxon>
        <taxon>Enterobacteriaceae</taxon>
        <taxon>Escherichia</taxon>
    </lineage>
</organism>
<dbReference type="FunFam" id="1.20.1250.20:FF:000017">
    <property type="entry name" value="Dipeptide and tripeptide permease A"/>
    <property type="match status" value="1"/>
</dbReference>
<evidence type="ECO:0000256" key="9">
    <source>
        <dbReference type="RuleBase" id="RU003755"/>
    </source>
</evidence>
<dbReference type="Proteomes" id="UP000250671">
    <property type="component" value="Unassembled WGS sequence"/>
</dbReference>
<comment type="subcellular location">
    <subcellularLocation>
        <location evidence="1">Cell membrane</location>
        <topology evidence="1">Multi-pass membrane protein</topology>
    </subcellularLocation>
    <subcellularLocation>
        <location evidence="9">Membrane</location>
        <topology evidence="9">Multi-pass membrane protein</topology>
    </subcellularLocation>
</comment>
<dbReference type="CDD" id="cd17346">
    <property type="entry name" value="MFS_DtpA_like"/>
    <property type="match status" value="1"/>
</dbReference>
<dbReference type="PROSITE" id="PS01022">
    <property type="entry name" value="PTR2_1"/>
    <property type="match status" value="1"/>
</dbReference>
<feature type="transmembrane region" description="Helical" evidence="10">
    <location>
        <begin position="60"/>
        <end position="81"/>
    </location>
</feature>
<dbReference type="EMBL" id="UCZA01000006">
    <property type="protein sequence ID" value="SQP81126.1"/>
    <property type="molecule type" value="Genomic_DNA"/>
</dbReference>
<dbReference type="PANTHER" id="PTHR23517">
    <property type="entry name" value="RESISTANCE PROTEIN MDTM, PUTATIVE-RELATED-RELATED"/>
    <property type="match status" value="1"/>
</dbReference>
<dbReference type="AlphaFoldDB" id="A0A2Y8J302"/>
<keyword evidence="7 10" id="KW-1133">Transmembrane helix</keyword>
<evidence type="ECO:0000313" key="12">
    <source>
        <dbReference type="Proteomes" id="UP000250671"/>
    </source>
</evidence>